<dbReference type="AlphaFoldDB" id="A0A7R8AR81"/>
<evidence type="ECO:0000256" key="1">
    <source>
        <dbReference type="SAM" id="MobiDB-lite"/>
    </source>
</evidence>
<dbReference type="OrthoDB" id="4451952at2759"/>
<dbReference type="RefSeq" id="XP_041558559.1">
    <property type="nucleotide sequence ID" value="XM_041706144.1"/>
</dbReference>
<dbReference type="Proteomes" id="UP000654913">
    <property type="component" value="Chromosome 5"/>
</dbReference>
<protein>
    <submittedName>
        <fullName evidence="2">Uncharacterized protein</fullName>
    </submittedName>
</protein>
<evidence type="ECO:0000313" key="3">
    <source>
        <dbReference type="Proteomes" id="UP000654913"/>
    </source>
</evidence>
<organism evidence="2 3">
    <name type="scientific">Aspergillus puulaauensis</name>
    <dbReference type="NCBI Taxonomy" id="1220207"/>
    <lineage>
        <taxon>Eukaryota</taxon>
        <taxon>Fungi</taxon>
        <taxon>Dikarya</taxon>
        <taxon>Ascomycota</taxon>
        <taxon>Pezizomycotina</taxon>
        <taxon>Eurotiomycetes</taxon>
        <taxon>Eurotiomycetidae</taxon>
        <taxon>Eurotiales</taxon>
        <taxon>Aspergillaceae</taxon>
        <taxon>Aspergillus</taxon>
    </lineage>
</organism>
<accession>A0A7R8AR81</accession>
<dbReference type="KEGG" id="apuu:APUU_51076S"/>
<name>A0A7R8AR81_9EURO</name>
<sequence>MPRSPFPPTLTIPPDQKPSKFHQKMCLFWTVKYLCSCIYDEWYQPCRSNADDSDQPRQQKTWCYQRNIQEITDVLTLCEACYAKVDARVRRDGLKKVLQSAETFPLAGPLGMLAALENDEREQWKAFGRERRVLLLEGEWYIPGTEGPVDSRRLKLKRPRPMVKKKEAKKKLAE</sequence>
<proteinExistence type="predicted"/>
<dbReference type="GeneID" id="64976370"/>
<keyword evidence="3" id="KW-1185">Reference proteome</keyword>
<feature type="compositionally biased region" description="Basic residues" evidence="1">
    <location>
        <begin position="154"/>
        <end position="174"/>
    </location>
</feature>
<feature type="region of interest" description="Disordered" evidence="1">
    <location>
        <begin position="145"/>
        <end position="174"/>
    </location>
</feature>
<dbReference type="EMBL" id="AP024447">
    <property type="protein sequence ID" value="BCS26365.1"/>
    <property type="molecule type" value="Genomic_DNA"/>
</dbReference>
<evidence type="ECO:0000313" key="2">
    <source>
        <dbReference type="EMBL" id="BCS26365.1"/>
    </source>
</evidence>
<reference evidence="2" key="1">
    <citation type="submission" date="2021-01" db="EMBL/GenBank/DDBJ databases">
        <authorList>
            <consortium name="Aspergillus puulaauensis MK2 genome sequencing consortium"/>
            <person name="Kazuki M."/>
            <person name="Futagami T."/>
        </authorList>
    </citation>
    <scope>NUCLEOTIDE SEQUENCE</scope>
    <source>
        <strain evidence="2">MK2</strain>
    </source>
</reference>
<gene>
    <name evidence="2" type="ORF">APUU_51076S</name>
</gene>
<reference evidence="2" key="2">
    <citation type="submission" date="2021-02" db="EMBL/GenBank/DDBJ databases">
        <title>Aspergillus puulaauensis MK2 genome sequence.</title>
        <authorList>
            <person name="Futagami T."/>
            <person name="Mori K."/>
            <person name="Kadooka C."/>
            <person name="Tanaka T."/>
        </authorList>
    </citation>
    <scope>NUCLEOTIDE SEQUENCE</scope>
    <source>
        <strain evidence="2">MK2</strain>
    </source>
</reference>